<dbReference type="PANTHER" id="PTHR35333">
    <property type="entry name" value="BETA-LACTAMASE"/>
    <property type="match status" value="1"/>
</dbReference>
<keyword evidence="9" id="KW-1185">Reference proteome</keyword>
<dbReference type="PROSITE" id="PS00146">
    <property type="entry name" value="BETA_LACTAMASE_A"/>
    <property type="match status" value="1"/>
</dbReference>
<dbReference type="SUPFAM" id="SSF56601">
    <property type="entry name" value="beta-lactamase/transpeptidase-like"/>
    <property type="match status" value="1"/>
</dbReference>
<reference evidence="8 9" key="1">
    <citation type="journal article" date="2011" name="J. Bacteriol.">
        <title>Complete genome sequences of the chemolithoautotrophic Oligotropha carboxidovorans strains OM4 and OM5.</title>
        <authorList>
            <person name="Volland S."/>
            <person name="Rachinger M."/>
            <person name="Strittmatter A."/>
            <person name="Daniel R."/>
            <person name="Gottschalk G."/>
            <person name="Meyer O."/>
        </authorList>
    </citation>
    <scope>NUCLEOTIDE SEQUENCE [LARGE SCALE GENOMIC DNA]</scope>
    <source>
        <strain evidence="9">ATCC 49405 / DSM 1227 / KCTC 32145 / OM5</strain>
    </source>
</reference>
<dbReference type="AlphaFoldDB" id="B6JGD8"/>
<evidence type="ECO:0000256" key="3">
    <source>
        <dbReference type="ARBA" id="ARBA00012865"/>
    </source>
</evidence>
<evidence type="ECO:0000256" key="6">
    <source>
        <dbReference type="RuleBase" id="RU361140"/>
    </source>
</evidence>
<dbReference type="GO" id="GO:0030655">
    <property type="term" value="P:beta-lactam antibiotic catabolic process"/>
    <property type="evidence" value="ECO:0007669"/>
    <property type="project" value="InterPro"/>
</dbReference>
<dbReference type="InterPro" id="IPR006311">
    <property type="entry name" value="TAT_signal"/>
</dbReference>
<dbReference type="InterPro" id="IPR045155">
    <property type="entry name" value="Beta-lactam_cat"/>
</dbReference>
<proteinExistence type="inferred from homology"/>
<dbReference type="NCBIfam" id="NF033103">
    <property type="entry name" value="bla_class_A"/>
    <property type="match status" value="1"/>
</dbReference>
<dbReference type="eggNOG" id="COG2367">
    <property type="taxonomic scope" value="Bacteria"/>
</dbReference>
<dbReference type="KEGG" id="oca:OCAR_6709"/>
<dbReference type="PANTHER" id="PTHR35333:SF3">
    <property type="entry name" value="BETA-LACTAMASE-TYPE TRANSPEPTIDASE FOLD CONTAINING PROTEIN"/>
    <property type="match status" value="1"/>
</dbReference>
<sequence>MTTRRHFIITATALLTGGALNPVRGFAQPQDFEAKIRLIEGKVKGRLGVTALDTGSQRRFEYRADERFAMCSTFKLLAAAAILKRVDEGQEQLARRVRYTASDLVTYSPVTEKHIADGMTLAELCEAAITLSDNTAGNLMLAAIGGPAGLTAYARTLGDSLTRLDRIETALNEAAPGDARDTTVPAAMAADIRKLLFGDALASASKDQLKTWLLANKTGDMRLRARLPAGWRVGDKTGSGERGTTNDVGFLLRPAASPIIVAAYLTETAAPMSARNEALAAVGEAVAAAFAV</sequence>
<feature type="domain" description="Beta-lactamase class A catalytic" evidence="7">
    <location>
        <begin position="49"/>
        <end position="264"/>
    </location>
</feature>
<dbReference type="Gene3D" id="3.40.710.10">
    <property type="entry name" value="DD-peptidase/beta-lactamase superfamily"/>
    <property type="match status" value="1"/>
</dbReference>
<keyword evidence="4 6" id="KW-0378">Hydrolase</keyword>
<keyword evidence="5 6" id="KW-0046">Antibiotic resistance</keyword>
<dbReference type="InterPro" id="IPR023650">
    <property type="entry name" value="Beta-lactam_class-A_AS"/>
</dbReference>
<dbReference type="PROSITE" id="PS51318">
    <property type="entry name" value="TAT"/>
    <property type="match status" value="1"/>
</dbReference>
<dbReference type="HOGENOM" id="CLU_031960_6_0_5"/>
<dbReference type="InterPro" id="IPR000871">
    <property type="entry name" value="Beta-lactam_class-A"/>
</dbReference>
<dbReference type="Proteomes" id="UP000007730">
    <property type="component" value="Chromosome"/>
</dbReference>
<dbReference type="Pfam" id="PF13354">
    <property type="entry name" value="Beta-lactamase2"/>
    <property type="match status" value="1"/>
</dbReference>
<organism evidence="8 9">
    <name type="scientific">Afipia carboxidovorans (strain ATCC 49405 / DSM 1227 / KCTC 32145 / OM5)</name>
    <name type="common">Oligotropha carboxidovorans</name>
    <dbReference type="NCBI Taxonomy" id="504832"/>
    <lineage>
        <taxon>Bacteria</taxon>
        <taxon>Pseudomonadati</taxon>
        <taxon>Pseudomonadota</taxon>
        <taxon>Alphaproteobacteria</taxon>
        <taxon>Hyphomicrobiales</taxon>
        <taxon>Nitrobacteraceae</taxon>
        <taxon>Afipia</taxon>
    </lineage>
</organism>
<evidence type="ECO:0000313" key="9">
    <source>
        <dbReference type="Proteomes" id="UP000007730"/>
    </source>
</evidence>
<gene>
    <name evidence="8" type="ordered locus">OCA5_c13600</name>
</gene>
<dbReference type="EC" id="3.5.2.6" evidence="3 6"/>
<evidence type="ECO:0000256" key="4">
    <source>
        <dbReference type="ARBA" id="ARBA00022801"/>
    </source>
</evidence>
<comment type="catalytic activity">
    <reaction evidence="1 6">
        <text>a beta-lactam + H2O = a substituted beta-amino acid</text>
        <dbReference type="Rhea" id="RHEA:20401"/>
        <dbReference type="ChEBI" id="CHEBI:15377"/>
        <dbReference type="ChEBI" id="CHEBI:35627"/>
        <dbReference type="ChEBI" id="CHEBI:140347"/>
        <dbReference type="EC" id="3.5.2.6"/>
    </reaction>
</comment>
<dbReference type="GO" id="GO:0008800">
    <property type="term" value="F:beta-lactamase activity"/>
    <property type="evidence" value="ECO:0007669"/>
    <property type="project" value="UniProtKB-UniRule"/>
</dbReference>
<dbReference type="PRINTS" id="PR00118">
    <property type="entry name" value="BLACTAMASEA"/>
</dbReference>
<dbReference type="RefSeq" id="WP_012563846.1">
    <property type="nucleotide sequence ID" value="NC_011386.1"/>
</dbReference>
<dbReference type="STRING" id="504832.OCA5_c13600"/>
<dbReference type="OrthoDB" id="9784149at2"/>
<dbReference type="PATRIC" id="fig|504832.7.peg.1447"/>
<evidence type="ECO:0000259" key="7">
    <source>
        <dbReference type="Pfam" id="PF13354"/>
    </source>
</evidence>
<dbReference type="KEGG" id="ocg:OCA5_c13600"/>
<protein>
    <recommendedName>
        <fullName evidence="3 6">Beta-lactamase</fullName>
        <ecNumber evidence="3 6">3.5.2.6</ecNumber>
    </recommendedName>
</protein>
<evidence type="ECO:0000256" key="1">
    <source>
        <dbReference type="ARBA" id="ARBA00001526"/>
    </source>
</evidence>
<dbReference type="GO" id="GO:0046677">
    <property type="term" value="P:response to antibiotic"/>
    <property type="evidence" value="ECO:0007669"/>
    <property type="project" value="UniProtKB-UniRule"/>
</dbReference>
<dbReference type="EMBL" id="CP002826">
    <property type="protein sequence ID" value="AEI06076.1"/>
    <property type="molecule type" value="Genomic_DNA"/>
</dbReference>
<name>B6JGD8_AFIC5</name>
<comment type="similarity">
    <text evidence="2 6">Belongs to the class-A beta-lactamase family.</text>
</comment>
<evidence type="ECO:0000256" key="2">
    <source>
        <dbReference type="ARBA" id="ARBA00009009"/>
    </source>
</evidence>
<accession>B6JGD8</accession>
<evidence type="ECO:0000313" key="8">
    <source>
        <dbReference type="EMBL" id="AEI06076.1"/>
    </source>
</evidence>
<evidence type="ECO:0000256" key="5">
    <source>
        <dbReference type="ARBA" id="ARBA00023251"/>
    </source>
</evidence>
<dbReference type="InterPro" id="IPR012338">
    <property type="entry name" value="Beta-lactam/transpept-like"/>
</dbReference>